<dbReference type="PROSITE" id="PS51257">
    <property type="entry name" value="PROKAR_LIPOPROTEIN"/>
    <property type="match status" value="1"/>
</dbReference>
<dbReference type="EMBL" id="CP049140">
    <property type="protein sequence ID" value="QIE88213.1"/>
    <property type="molecule type" value="Genomic_DNA"/>
</dbReference>
<dbReference type="Proteomes" id="UP000501063">
    <property type="component" value="Chromosome"/>
</dbReference>
<evidence type="ECO:0000313" key="2">
    <source>
        <dbReference type="Proteomes" id="UP000501063"/>
    </source>
</evidence>
<evidence type="ECO:0008006" key="3">
    <source>
        <dbReference type="Google" id="ProtNLM"/>
    </source>
</evidence>
<name>A0A6G6IZ32_PSENT</name>
<reference evidence="1 2" key="1">
    <citation type="submission" date="2020-02" db="EMBL/GenBank/DDBJ databases">
        <title>Integrative conjugative elements (ICEs) and plasmids drive adaptation of Pseudomonas nitroreducens strain HBP1 to wastewater environment.</title>
        <authorList>
            <person name="Sentchilo V."/>
            <person name="Carraro N."/>
            <person name="Bertelli C."/>
            <person name="van der Meer J.R."/>
        </authorList>
    </citation>
    <scope>NUCLEOTIDE SEQUENCE [LARGE SCALE GENOMIC DNA]</scope>
    <source>
        <strain evidence="1 2">HBP1</strain>
    </source>
</reference>
<dbReference type="AlphaFoldDB" id="A0A6G6IZ32"/>
<proteinExistence type="predicted"/>
<protein>
    <recommendedName>
        <fullName evidence="3">Lipoprotein</fullName>
    </recommendedName>
</protein>
<dbReference type="RefSeq" id="WP_024763832.1">
    <property type="nucleotide sequence ID" value="NZ_CP049140.1"/>
</dbReference>
<sequence length="295" mass="31327">MNSKSLVFSAVLLTLAGCGPHEGSGAGPSAHSVSMPALPVIQEAVRSLYPTFNGRSVPALVHQLCSLANGGVTAEQNSAQLRKLGIDPTSVPHQGNDALALLVNGNTAAQATACAAYHAVSALTPVAPEDFMRPHETTPQAARSVADARKVAGEETRKSEVKADSAVTLDSVALGRLMDLRIAQSRANADVFALIAGRLAATPGLTESDYRSSAAKLFAELAPRYLNDLKQHIPPASTRYRLDRLTSDQFSFSSDTGLRYDVSKREGVVLKRYGQLWLGRGVILGKNYYLSTTLP</sequence>
<gene>
    <name evidence="1" type="ORF">G5B91_18825</name>
</gene>
<evidence type="ECO:0000313" key="1">
    <source>
        <dbReference type="EMBL" id="QIE88213.1"/>
    </source>
</evidence>
<dbReference type="KEGG" id="pnt:G5B91_18825"/>
<accession>A0A6G6IZ32</accession>
<organism evidence="1 2">
    <name type="scientific">Pseudomonas nitroreducens</name>
    <dbReference type="NCBI Taxonomy" id="46680"/>
    <lineage>
        <taxon>Bacteria</taxon>
        <taxon>Pseudomonadati</taxon>
        <taxon>Pseudomonadota</taxon>
        <taxon>Gammaproteobacteria</taxon>
        <taxon>Pseudomonadales</taxon>
        <taxon>Pseudomonadaceae</taxon>
        <taxon>Pseudomonas</taxon>
    </lineage>
</organism>